<dbReference type="STRING" id="192814.GCA_900166575_00474"/>
<comment type="caution">
    <text evidence="2">The sequence shown here is derived from an EMBL/GenBank/DDBJ whole genome shotgun (WGS) entry which is preliminary data.</text>
</comment>
<keyword evidence="3" id="KW-1185">Reference proteome</keyword>
<protein>
    <recommendedName>
        <fullName evidence="1">DUF2268 domain-containing protein</fullName>
    </recommendedName>
</protein>
<dbReference type="AlphaFoldDB" id="A0A4Z0H2H5"/>
<proteinExistence type="predicted"/>
<evidence type="ECO:0000313" key="2">
    <source>
        <dbReference type="EMBL" id="TGB03611.1"/>
    </source>
</evidence>
<sequence length="333" mass="38688">MGIYFWKEFFMRKSLMVAAILLLVGCADQEAESKPDPDAPVTVELEGQEYTVYTYFDALMEYAEQAEEHPNQLDKYYKESVTDPFRKRAFEEEAGSAAILRDPSFKPPEDLEKLREGIHTLKEREDDIHKWIEQSLEKSVDKLPSNGTDIHIFPVDMGIAGFERFYQVIGGATGRAYNEDAFVLRLAPSIEKEALLNIVAHEYHHTVAFEKGYIEESNSLLHEVLIEGKAEMFARTVYPDVKSNISPPFSSKQLEEEIWTYLSENRSETLPRYKEPLMDGDRERSWPSESDYRIGRQIMKDFVENNPEVPIEDWTVMPAEEVLEKSRYEERFE</sequence>
<evidence type="ECO:0000313" key="3">
    <source>
        <dbReference type="Proteomes" id="UP000297982"/>
    </source>
</evidence>
<dbReference type="EMBL" id="SRJC01000001">
    <property type="protein sequence ID" value="TGB03611.1"/>
    <property type="molecule type" value="Genomic_DNA"/>
</dbReference>
<name>A0A4Z0H2H5_9BACI</name>
<feature type="domain" description="DUF2268" evidence="1">
    <location>
        <begin position="129"/>
        <end position="323"/>
    </location>
</feature>
<dbReference type="Proteomes" id="UP000297982">
    <property type="component" value="Unassembled WGS sequence"/>
</dbReference>
<organism evidence="2 3">
    <name type="scientific">Halobacillus salinus</name>
    <dbReference type="NCBI Taxonomy" id="192814"/>
    <lineage>
        <taxon>Bacteria</taxon>
        <taxon>Bacillati</taxon>
        <taxon>Bacillota</taxon>
        <taxon>Bacilli</taxon>
        <taxon>Bacillales</taxon>
        <taxon>Bacillaceae</taxon>
        <taxon>Halobacillus</taxon>
    </lineage>
</organism>
<gene>
    <name evidence="2" type="ORF">E4663_00975</name>
</gene>
<reference evidence="2 3" key="1">
    <citation type="journal article" date="2003" name="Int. J. Syst. Evol. Microbiol.">
        <title>Halobacillus salinus sp. nov., isolated from a salt lake on the coast of the East Sea in Korea.</title>
        <authorList>
            <person name="Yoon J.H."/>
            <person name="Kang K.H."/>
            <person name="Park Y.H."/>
        </authorList>
    </citation>
    <scope>NUCLEOTIDE SEQUENCE [LARGE SCALE GENOMIC DNA]</scope>
    <source>
        <strain evidence="2 3">HSL-3</strain>
    </source>
</reference>
<accession>A0A4Z0H2H5</accession>
<dbReference type="Pfam" id="PF10026">
    <property type="entry name" value="DUF2268"/>
    <property type="match status" value="1"/>
</dbReference>
<dbReference type="PROSITE" id="PS51257">
    <property type="entry name" value="PROKAR_LIPOPROTEIN"/>
    <property type="match status" value="1"/>
</dbReference>
<dbReference type="InterPro" id="IPR018728">
    <property type="entry name" value="DUF2268"/>
</dbReference>
<evidence type="ECO:0000259" key="1">
    <source>
        <dbReference type="Pfam" id="PF10026"/>
    </source>
</evidence>